<reference evidence="3" key="1">
    <citation type="submission" date="2016-10" db="EMBL/GenBank/DDBJ databases">
        <authorList>
            <person name="Varghese N."/>
            <person name="Submissions S."/>
        </authorList>
    </citation>
    <scope>NUCLEOTIDE SEQUENCE [LARGE SCALE GENOMIC DNA]</scope>
    <source>
        <strain evidence="3">CGMCC 1.10784</strain>
    </source>
</reference>
<dbReference type="InterPro" id="IPR013097">
    <property type="entry name" value="Dabb"/>
</dbReference>
<protein>
    <submittedName>
        <fullName evidence="2">Stress responsive A/B Barrel Domain</fullName>
    </submittedName>
</protein>
<dbReference type="SUPFAM" id="SSF54909">
    <property type="entry name" value="Dimeric alpha+beta barrel"/>
    <property type="match status" value="1"/>
</dbReference>
<sequence length="102" mass="11830">MPATTWIQHSVIFTLKHAEGSELEQKFLEDGKAILSSIPAVQQFRVFRQVSPKNDYKFGFSMEFADQAAYEAYNAHPLHVSFVEERWVKEVEAFLEIDYSEV</sequence>
<dbReference type="STRING" id="1045775.SAMN05216378_3986"/>
<organism evidence="2 3">
    <name type="scientific">Paenibacillus catalpae</name>
    <dbReference type="NCBI Taxonomy" id="1045775"/>
    <lineage>
        <taxon>Bacteria</taxon>
        <taxon>Bacillati</taxon>
        <taxon>Bacillota</taxon>
        <taxon>Bacilli</taxon>
        <taxon>Bacillales</taxon>
        <taxon>Paenibacillaceae</taxon>
        <taxon>Paenibacillus</taxon>
    </lineage>
</organism>
<evidence type="ECO:0000313" key="3">
    <source>
        <dbReference type="Proteomes" id="UP000198855"/>
    </source>
</evidence>
<dbReference type="AlphaFoldDB" id="A0A1I2D6U2"/>
<name>A0A1I2D6U2_9BACL</name>
<feature type="domain" description="Stress-response A/B barrel" evidence="1">
    <location>
        <begin position="7"/>
        <end position="99"/>
    </location>
</feature>
<dbReference type="OrthoDB" id="9808130at2"/>
<dbReference type="Gene3D" id="3.30.70.100">
    <property type="match status" value="1"/>
</dbReference>
<keyword evidence="3" id="KW-1185">Reference proteome</keyword>
<dbReference type="SMART" id="SM00886">
    <property type="entry name" value="Dabb"/>
    <property type="match status" value="1"/>
</dbReference>
<dbReference type="EMBL" id="FOMT01000004">
    <property type="protein sequence ID" value="SFE76238.1"/>
    <property type="molecule type" value="Genomic_DNA"/>
</dbReference>
<proteinExistence type="predicted"/>
<evidence type="ECO:0000259" key="1">
    <source>
        <dbReference type="PROSITE" id="PS51502"/>
    </source>
</evidence>
<evidence type="ECO:0000313" key="2">
    <source>
        <dbReference type="EMBL" id="SFE76238.1"/>
    </source>
</evidence>
<dbReference type="RefSeq" id="WP_091188185.1">
    <property type="nucleotide sequence ID" value="NZ_FOMT01000004.1"/>
</dbReference>
<dbReference type="PROSITE" id="PS51502">
    <property type="entry name" value="S_R_A_B_BARREL"/>
    <property type="match status" value="1"/>
</dbReference>
<dbReference type="Proteomes" id="UP000198855">
    <property type="component" value="Unassembled WGS sequence"/>
</dbReference>
<dbReference type="InterPro" id="IPR011008">
    <property type="entry name" value="Dimeric_a/b-barrel"/>
</dbReference>
<accession>A0A1I2D6U2</accession>
<gene>
    <name evidence="2" type="ORF">SAMN05216378_3986</name>
</gene>
<dbReference type="Pfam" id="PF07876">
    <property type="entry name" value="Dabb"/>
    <property type="match status" value="1"/>
</dbReference>